<organism evidence="7 8">
    <name type="scientific">Ephemerocybe angulata</name>
    <dbReference type="NCBI Taxonomy" id="980116"/>
    <lineage>
        <taxon>Eukaryota</taxon>
        <taxon>Fungi</taxon>
        <taxon>Dikarya</taxon>
        <taxon>Basidiomycota</taxon>
        <taxon>Agaricomycotina</taxon>
        <taxon>Agaricomycetes</taxon>
        <taxon>Agaricomycetidae</taxon>
        <taxon>Agaricales</taxon>
        <taxon>Agaricineae</taxon>
        <taxon>Psathyrellaceae</taxon>
        <taxon>Ephemerocybe</taxon>
    </lineage>
</organism>
<dbReference type="Proteomes" id="UP000541558">
    <property type="component" value="Unassembled WGS sequence"/>
</dbReference>
<feature type="transmembrane region" description="Helical" evidence="6">
    <location>
        <begin position="360"/>
        <end position="382"/>
    </location>
</feature>
<feature type="transmembrane region" description="Helical" evidence="6">
    <location>
        <begin position="229"/>
        <end position="247"/>
    </location>
</feature>
<dbReference type="InterPro" id="IPR036259">
    <property type="entry name" value="MFS_trans_sf"/>
</dbReference>
<keyword evidence="3 6" id="KW-1133">Transmembrane helix</keyword>
<dbReference type="EMBL" id="JAACJK010000220">
    <property type="protein sequence ID" value="KAF5315935.1"/>
    <property type="molecule type" value="Genomic_DNA"/>
</dbReference>
<dbReference type="Gene3D" id="1.20.1250.20">
    <property type="entry name" value="MFS general substrate transporter like domains"/>
    <property type="match status" value="1"/>
</dbReference>
<evidence type="ECO:0000256" key="6">
    <source>
        <dbReference type="SAM" id="Phobius"/>
    </source>
</evidence>
<evidence type="ECO:0000256" key="2">
    <source>
        <dbReference type="ARBA" id="ARBA00022692"/>
    </source>
</evidence>
<keyword evidence="2 6" id="KW-0812">Transmembrane</keyword>
<evidence type="ECO:0000313" key="8">
    <source>
        <dbReference type="Proteomes" id="UP000541558"/>
    </source>
</evidence>
<proteinExistence type="predicted"/>
<feature type="transmembrane region" description="Helical" evidence="6">
    <location>
        <begin position="205"/>
        <end position="223"/>
    </location>
</feature>
<dbReference type="PANTHER" id="PTHR23507">
    <property type="entry name" value="ZGC:174356"/>
    <property type="match status" value="1"/>
</dbReference>
<reference evidence="7 8" key="1">
    <citation type="journal article" date="2020" name="ISME J.">
        <title>Uncovering the hidden diversity of litter-decomposition mechanisms in mushroom-forming fungi.</title>
        <authorList>
            <person name="Floudas D."/>
            <person name="Bentzer J."/>
            <person name="Ahren D."/>
            <person name="Johansson T."/>
            <person name="Persson P."/>
            <person name="Tunlid A."/>
        </authorList>
    </citation>
    <scope>NUCLEOTIDE SEQUENCE [LARGE SCALE GENOMIC DNA]</scope>
    <source>
        <strain evidence="7 8">CBS 175.51</strain>
    </source>
</reference>
<comment type="subcellular location">
    <subcellularLocation>
        <location evidence="1">Membrane</location>
        <topology evidence="1">Multi-pass membrane protein</topology>
    </subcellularLocation>
</comment>
<gene>
    <name evidence="7" type="ORF">D9611_005018</name>
</gene>
<dbReference type="GO" id="GO:0016020">
    <property type="term" value="C:membrane"/>
    <property type="evidence" value="ECO:0007669"/>
    <property type="project" value="UniProtKB-SubCell"/>
</dbReference>
<dbReference type="AlphaFoldDB" id="A0A8H5B376"/>
<accession>A0A8H5B376</accession>
<feature type="transmembrane region" description="Helical" evidence="6">
    <location>
        <begin position="504"/>
        <end position="531"/>
    </location>
</feature>
<dbReference type="GO" id="GO:0022857">
    <property type="term" value="F:transmembrane transporter activity"/>
    <property type="evidence" value="ECO:0007669"/>
    <property type="project" value="InterPro"/>
</dbReference>
<keyword evidence="8" id="KW-1185">Reference proteome</keyword>
<dbReference type="InterPro" id="IPR011701">
    <property type="entry name" value="MFS"/>
</dbReference>
<sequence length="567" mass="61998">MPHPDESTRLLQEGREGTPEHTEVPWWKKQSPWWAMAVLPLCTMAMGISVAPRIEVYTSLACLAHRPDFYEGTMATTWDTIKSVPPLCASDPEVMKVVAKLITAENTIVGVSSSLTTGLWSSLSDRTGRRSLFYIATFGALCGNAVFILVNYFGKYLPGRYWWLLLAPLLEGLFGGMAASVVAFASYVSDTTTEQTRSRTLSIKYGIHWTGISLGPLIGSLALRVTGDIVSLFYIAVALQATLLLYVKFIMLEPLSEERQGLARASWKLYRDEGKQAREGQGWLGKLWSSFLPIVRPLSVILPVKKRGSSPSSKPRRDWNLFLAVMSIALMYMAAGDLLYKFQYTAAVFGWTAEENGYFLSMLSASRGLYLMIILPLIIKLLKPPTREVEIRVESDVEPSGYRIIVQKLESPTFDLHLARISLSVEALLYVVMVLIPSPASLYLLGSLGACGTGFQPAIQSVILSLYMHQGGLEVGAVFGALGVLANVFGQVLSPVLYGSVYVATLAVFPGSIFVISMLVIASAIFILCLVRMPSHDESIAKHGTLAPDSELQVGVEACSTGILVDT</sequence>
<name>A0A8H5B376_9AGAR</name>
<feature type="transmembrane region" description="Helical" evidence="6">
    <location>
        <begin position="160"/>
        <end position="184"/>
    </location>
</feature>
<protein>
    <recommendedName>
        <fullName evidence="9">MFS general substrate transporter</fullName>
    </recommendedName>
</protein>
<feature type="transmembrane region" description="Helical" evidence="6">
    <location>
        <begin position="319"/>
        <end position="340"/>
    </location>
</feature>
<dbReference type="Pfam" id="PF07690">
    <property type="entry name" value="MFS_1"/>
    <property type="match status" value="1"/>
</dbReference>
<evidence type="ECO:0000256" key="5">
    <source>
        <dbReference type="SAM" id="MobiDB-lite"/>
    </source>
</evidence>
<feature type="transmembrane region" description="Helical" evidence="6">
    <location>
        <begin position="475"/>
        <end position="498"/>
    </location>
</feature>
<evidence type="ECO:0000256" key="4">
    <source>
        <dbReference type="ARBA" id="ARBA00023136"/>
    </source>
</evidence>
<feature type="region of interest" description="Disordered" evidence="5">
    <location>
        <begin position="1"/>
        <end position="23"/>
    </location>
</feature>
<evidence type="ECO:0000313" key="7">
    <source>
        <dbReference type="EMBL" id="KAF5315935.1"/>
    </source>
</evidence>
<dbReference type="PANTHER" id="PTHR23507:SF1">
    <property type="entry name" value="FI18259P1-RELATED"/>
    <property type="match status" value="1"/>
</dbReference>
<dbReference type="OrthoDB" id="3026777at2759"/>
<dbReference type="SUPFAM" id="SSF103473">
    <property type="entry name" value="MFS general substrate transporter"/>
    <property type="match status" value="1"/>
</dbReference>
<evidence type="ECO:0000256" key="1">
    <source>
        <dbReference type="ARBA" id="ARBA00004141"/>
    </source>
</evidence>
<comment type="caution">
    <text evidence="7">The sequence shown here is derived from an EMBL/GenBank/DDBJ whole genome shotgun (WGS) entry which is preliminary data.</text>
</comment>
<evidence type="ECO:0000256" key="3">
    <source>
        <dbReference type="ARBA" id="ARBA00022989"/>
    </source>
</evidence>
<evidence type="ECO:0008006" key="9">
    <source>
        <dbReference type="Google" id="ProtNLM"/>
    </source>
</evidence>
<keyword evidence="4 6" id="KW-0472">Membrane</keyword>
<feature type="transmembrane region" description="Helical" evidence="6">
    <location>
        <begin position="132"/>
        <end position="154"/>
    </location>
</feature>